<evidence type="ECO:0000313" key="6">
    <source>
        <dbReference type="Proteomes" id="UP000054683"/>
    </source>
</evidence>
<protein>
    <submittedName>
        <fullName evidence="5">AraC family transcriptional regulator</fullName>
    </submittedName>
</protein>
<dbReference type="Pfam" id="PF12833">
    <property type="entry name" value="HTH_18"/>
    <property type="match status" value="1"/>
</dbReference>
<dbReference type="Proteomes" id="UP000054683">
    <property type="component" value="Unassembled WGS sequence"/>
</dbReference>
<dbReference type="PROSITE" id="PS01124">
    <property type="entry name" value="HTH_ARAC_FAMILY_2"/>
    <property type="match status" value="1"/>
</dbReference>
<dbReference type="InterPro" id="IPR018062">
    <property type="entry name" value="HTH_AraC-typ_CS"/>
</dbReference>
<dbReference type="GO" id="GO:0043565">
    <property type="term" value="F:sequence-specific DNA binding"/>
    <property type="evidence" value="ECO:0007669"/>
    <property type="project" value="InterPro"/>
</dbReference>
<dbReference type="InterPro" id="IPR050204">
    <property type="entry name" value="AraC_XylS_family_regulators"/>
</dbReference>
<evidence type="ECO:0000256" key="1">
    <source>
        <dbReference type="ARBA" id="ARBA00023015"/>
    </source>
</evidence>
<dbReference type="SUPFAM" id="SSF46689">
    <property type="entry name" value="Homeodomain-like"/>
    <property type="match status" value="2"/>
</dbReference>
<evidence type="ECO:0000259" key="4">
    <source>
        <dbReference type="PROSITE" id="PS01124"/>
    </source>
</evidence>
<reference evidence="5 6" key="1">
    <citation type="submission" date="2016-01" db="EMBL/GenBank/DDBJ databases">
        <authorList>
            <person name="Oliw E.H."/>
        </authorList>
    </citation>
    <scope>NUCLEOTIDE SEQUENCE [LARGE SCALE GENOMIC DNA]</scope>
    <source>
        <strain evidence="5">LMG 27134</strain>
    </source>
</reference>
<gene>
    <name evidence="5" type="ORF">AWB69_01663</name>
</gene>
<dbReference type="PANTHER" id="PTHR46796:SF12">
    <property type="entry name" value="HTH-TYPE DNA-BINDING TRANSCRIPTIONAL ACTIVATOR EUTR"/>
    <property type="match status" value="1"/>
</dbReference>
<evidence type="ECO:0000256" key="3">
    <source>
        <dbReference type="ARBA" id="ARBA00023163"/>
    </source>
</evidence>
<dbReference type="SMART" id="SM00342">
    <property type="entry name" value="HTH_ARAC"/>
    <property type="match status" value="1"/>
</dbReference>
<evidence type="ECO:0000256" key="2">
    <source>
        <dbReference type="ARBA" id="ARBA00023125"/>
    </source>
</evidence>
<dbReference type="RefSeq" id="WP_062084128.1">
    <property type="nucleotide sequence ID" value="NZ_FCOK02000008.1"/>
</dbReference>
<feature type="domain" description="HTH araC/xylS-type" evidence="4">
    <location>
        <begin position="220"/>
        <end position="317"/>
    </location>
</feature>
<sequence length="326" mass="35760">MEAVQPVRPAVDIHCCRSIDEQARLLESWNQTYCQISRGAFDGSVSSVRAGAVHILVERMNRTVYQRGCVDASRIAVGIPFQLEGHALLCGQVSHLDGLHVFSGPGGFEFLSPDKHVVVNLEIAPLELSDPLLRLALDNVQQALGDQPGVLNADPARLQAFRSTLARLLDTVTSSPSLLADARVCASFERSVIVGLSELLLDVSDTDTRTGPSRNWKLVGAVRELVEASADCPLSVADLCLRLGVSRRTVQYAFDEILGTNPASYLRAVRLDHVRKDLLHAGSVTDAATRWGFWHFGHFSNDYREQFGELPSETLRRLRGVRPGRG</sequence>
<keyword evidence="2" id="KW-0238">DNA-binding</keyword>
<evidence type="ECO:0000313" key="5">
    <source>
        <dbReference type="EMBL" id="SAL23713.1"/>
    </source>
</evidence>
<dbReference type="PROSITE" id="PS00041">
    <property type="entry name" value="HTH_ARAC_FAMILY_1"/>
    <property type="match status" value="1"/>
</dbReference>
<dbReference type="PANTHER" id="PTHR46796">
    <property type="entry name" value="HTH-TYPE TRANSCRIPTIONAL ACTIVATOR RHAS-RELATED"/>
    <property type="match status" value="1"/>
</dbReference>
<organism evidence="5 6">
    <name type="scientific">Caballeronia udeis</name>
    <dbReference type="NCBI Taxonomy" id="1232866"/>
    <lineage>
        <taxon>Bacteria</taxon>
        <taxon>Pseudomonadati</taxon>
        <taxon>Pseudomonadota</taxon>
        <taxon>Betaproteobacteria</taxon>
        <taxon>Burkholderiales</taxon>
        <taxon>Burkholderiaceae</taxon>
        <taxon>Caballeronia</taxon>
    </lineage>
</organism>
<keyword evidence="1" id="KW-0805">Transcription regulation</keyword>
<dbReference type="Gene3D" id="1.10.10.60">
    <property type="entry name" value="Homeodomain-like"/>
    <property type="match status" value="1"/>
</dbReference>
<dbReference type="AlphaFoldDB" id="A0A158FVQ7"/>
<keyword evidence="3" id="KW-0804">Transcription</keyword>
<proteinExistence type="predicted"/>
<name>A0A158FVQ7_9BURK</name>
<dbReference type="InterPro" id="IPR009057">
    <property type="entry name" value="Homeodomain-like_sf"/>
</dbReference>
<dbReference type="OrthoDB" id="185346at2"/>
<dbReference type="EMBL" id="FCOK02000008">
    <property type="protein sequence ID" value="SAL23713.1"/>
    <property type="molecule type" value="Genomic_DNA"/>
</dbReference>
<accession>A0A158FVQ7</accession>
<dbReference type="InterPro" id="IPR018060">
    <property type="entry name" value="HTH_AraC"/>
</dbReference>
<dbReference type="GO" id="GO:0003700">
    <property type="term" value="F:DNA-binding transcription factor activity"/>
    <property type="evidence" value="ECO:0007669"/>
    <property type="project" value="InterPro"/>
</dbReference>